<dbReference type="Proteomes" id="UP001055115">
    <property type="component" value="Unassembled WGS sequence"/>
</dbReference>
<reference evidence="2 3" key="1">
    <citation type="submission" date="2022-03" db="EMBL/GenBank/DDBJ databases">
        <title>Genome data of Colletotrichum spp.</title>
        <authorList>
            <person name="Utami Y.D."/>
            <person name="Hiruma K."/>
        </authorList>
    </citation>
    <scope>NUCLEOTIDE SEQUENCE [LARGE SCALE GENOMIC DNA]</scope>
    <source>
        <strain evidence="2 3">MAFF 239500</strain>
    </source>
</reference>
<evidence type="ECO:0000256" key="1">
    <source>
        <dbReference type="SAM" id="MobiDB-lite"/>
    </source>
</evidence>
<accession>A0AA37LIP2</accession>
<dbReference type="GeneID" id="73328236"/>
<dbReference type="PANTHER" id="PTHR31904:SF1">
    <property type="entry name" value="BYPASS OF STOP CODON PROTEIN 5-RELATED"/>
    <property type="match status" value="1"/>
</dbReference>
<protein>
    <recommendedName>
        <fullName evidence="4">Arrestin</fullName>
    </recommendedName>
</protein>
<dbReference type="PANTHER" id="PTHR31904">
    <property type="entry name" value="BYPASS OF STOP CODON PROTEIN 5-RELATED"/>
    <property type="match status" value="1"/>
</dbReference>
<proteinExistence type="predicted"/>
<dbReference type="AlphaFoldDB" id="A0AA37LIP2"/>
<gene>
    <name evidence="2" type="ORF">ColSpa_07434</name>
</gene>
<sequence>MSSNSDMSSVITFARQPASSRKQSVEVKINDHYHSKVYTSGNSISGEVTITPGHDSRFDHVQIILIGTSRTRLDAVQIPQLSSHTFLKLEMPIPESTYPVPRIFEAGRTYTVPFNFVIPHHLTISACTHKAQSDYIHDYHMRLPPTMGGWEKDDMAPDMAQVQYAIKARVVRQDELGGRPIKLMEDAHHIKDPPLNITKQDRGYTLSKTKTIRKNLFSSKQGHITAATTQPSAIHLTADGRSASEGSILVNLNFEPASADIPPPKVTTVSAKLQAQTWYGSSPMTKLPNMGDSHETYALSQQLAYTTSVSLFSTSVGKVAWRQQLTSTTRRDSGYSSDGLRESSNSDSDNQNHDQNRRSSKDGSSPIFHRAALQIPFKLPTSRKTLIPTFHACLVSRTYTLQLTLVVADSKIKLNVPLQIALEPPVQQDLLDMGLPSFDAAMAQQEEAEADAYFQPRLLQQPALEFQGNAVLPCYGDLATRRPAVPTA</sequence>
<comment type="caution">
    <text evidence="2">The sequence shown here is derived from an EMBL/GenBank/DDBJ whole genome shotgun (WGS) entry which is preliminary data.</text>
</comment>
<dbReference type="InterPro" id="IPR014752">
    <property type="entry name" value="Arrestin-like_C"/>
</dbReference>
<dbReference type="InterPro" id="IPR039634">
    <property type="entry name" value="Bul1-like"/>
</dbReference>
<dbReference type="RefSeq" id="XP_049129603.1">
    <property type="nucleotide sequence ID" value="XM_049273646.1"/>
</dbReference>
<name>A0AA37LIP2_9PEZI</name>
<feature type="region of interest" description="Disordered" evidence="1">
    <location>
        <begin position="327"/>
        <end position="365"/>
    </location>
</feature>
<dbReference type="Gene3D" id="2.60.40.640">
    <property type="match status" value="1"/>
</dbReference>
<dbReference type="EMBL" id="BQXU01000019">
    <property type="protein sequence ID" value="GKT47253.1"/>
    <property type="molecule type" value="Genomic_DNA"/>
</dbReference>
<keyword evidence="3" id="KW-1185">Reference proteome</keyword>
<organism evidence="2 3">
    <name type="scientific">Colletotrichum spaethianum</name>
    <dbReference type="NCBI Taxonomy" id="700344"/>
    <lineage>
        <taxon>Eukaryota</taxon>
        <taxon>Fungi</taxon>
        <taxon>Dikarya</taxon>
        <taxon>Ascomycota</taxon>
        <taxon>Pezizomycotina</taxon>
        <taxon>Sordariomycetes</taxon>
        <taxon>Hypocreomycetidae</taxon>
        <taxon>Glomerellales</taxon>
        <taxon>Glomerellaceae</taxon>
        <taxon>Colletotrichum</taxon>
        <taxon>Colletotrichum spaethianum species complex</taxon>
    </lineage>
</organism>
<evidence type="ECO:0000313" key="2">
    <source>
        <dbReference type="EMBL" id="GKT47253.1"/>
    </source>
</evidence>
<feature type="compositionally biased region" description="Basic and acidic residues" evidence="1">
    <location>
        <begin position="350"/>
        <end position="361"/>
    </location>
</feature>
<evidence type="ECO:0000313" key="3">
    <source>
        <dbReference type="Proteomes" id="UP001055115"/>
    </source>
</evidence>
<evidence type="ECO:0008006" key="4">
    <source>
        <dbReference type="Google" id="ProtNLM"/>
    </source>
</evidence>